<proteinExistence type="predicted"/>
<organism evidence="3 4">
    <name type="scientific">Clostera anastomosis granulovirus B</name>
    <dbReference type="NCBI Taxonomy" id="1986290"/>
    <lineage>
        <taxon>Viruses</taxon>
        <taxon>Viruses incertae sedis</taxon>
        <taxon>Naldaviricetes</taxon>
        <taxon>Lefavirales</taxon>
        <taxon>Baculoviridae</taxon>
        <taxon>Betabaculovirus</taxon>
        <taxon>Betabaculovirus alterclanastomosis</taxon>
    </lineage>
</organism>
<dbReference type="Proteomes" id="UP000232791">
    <property type="component" value="Segment"/>
</dbReference>
<feature type="coiled-coil region" evidence="1">
    <location>
        <begin position="374"/>
        <end position="464"/>
    </location>
</feature>
<accession>A0A0K0WSE8</accession>
<dbReference type="OrthoDB" id="15159at10239"/>
<name>A0A0K0WSE8_9BBAC</name>
<sequence length="1030" mass="118588">MNRSVANWMVEKHRCTEKEKRLRNLLVINSGLKVEGGRWLDRRFDLENLDTEVLLVKVLKTLTDDRNKLMSLSETGPNAINNEDTNEFSYGKNVSSELKRLFIKKPKFTNVDSVREFILQMARTIIACNPNASILSPDFTLLATNYGLSQDTANLQAQIYELKTENEQITTLNTQLKESNDLLTSGYDSLRVAYQDQVDLIESSSVAVEDTKVLRDELQKVQNERNTLKVRINTLIATHETDMEKLRQNLQNTNTKNLQRFEEEANKQKDKIRKDLNDERDRLITQQEMKLNALREEYRNSDVEGLRKSYRDKEDKLLKNLDKLRDERIKSDEKLKNVEAQYTATITQLFNENTLLNNELMNNRTQINEQTDLRQQVDDENKVLSDNVNTLNDKLILSNITVNELNDKVNDLKNELNEAKIIENKLNGDLERCLSLNAEHTSNVQLLQTELNNLQDKYRQVYAKTPPPQQQPLICDVNTNDYNSITNVLIQIATLIGVYTNDDDDIATLSQVVLNEISTLFKIFDSVRLYKLSYAQPSLSTSKINMLQMWIQQMTKIVKEFEETEKVFEEQLVECENKLQKNKQTFLEDMQIMKNELLTNFTYETQHITENNHLYTGVFNMLSIINDLTTQTPNVLATNNVISAIDIDNALQSLNIISNYGKFLENLVNTLRKYLDDNNDDTFIILSYNARKQQKFIDDIEQLLVVNPNLDWDYENLNLLTSTDIDNTINNIENNNEIGDTTTITTTTATDTPSNVVVTETIINTPTPSSTTSLIDTTPTIANTQILTTTITTNTISTPIATTTPVTTTTPVATTSSSTNRRVPLITLSNTPTKTTTTTRRKSENVLKTRIHTQPLTESFPTSMRKIAKRLSKQYVPKEESTSVHERIDKMENFDIDRYVNVKKRKIEYDQLREKTAKATAKNVTIEGFEVGTQSEEEEMRASDLEFLNDEDVELTRDVIERKRKFKPVTSKVSAQIRQHLRKLRKSREGAIIKQKLKTKRRYRRSNVIMSSSDEENETTNEESIVNTMV</sequence>
<dbReference type="EMBL" id="KR091910">
    <property type="protein sequence ID" value="AKS25382.1"/>
    <property type="molecule type" value="Genomic_DNA"/>
</dbReference>
<keyword evidence="4" id="KW-1185">Reference proteome</keyword>
<keyword evidence="1" id="KW-0175">Coiled coil</keyword>
<feature type="coiled-coil region" evidence="1">
    <location>
        <begin position="558"/>
        <end position="596"/>
    </location>
</feature>
<evidence type="ECO:0000256" key="1">
    <source>
        <dbReference type="SAM" id="Coils"/>
    </source>
</evidence>
<reference evidence="3 4" key="1">
    <citation type="journal article" date="2015" name="PLoS ONE">
        <title>The Complete Genome of a New Betabaculovirus from Clostera anastomosis.</title>
        <authorList>
            <person name="Yin F."/>
            <person name="Zhu Z."/>
            <person name="Liu X."/>
            <person name="Hou D."/>
            <person name="Wang J."/>
            <person name="Zhang L."/>
            <person name="Wang M."/>
            <person name="Kou Z."/>
            <person name="Wang H."/>
            <person name="Deng F."/>
            <person name="Hu Z."/>
        </authorList>
    </citation>
    <scope>NUCLEOTIDE SEQUENCE [LARGE SCALE GENOMIC DNA]</scope>
    <source>
        <strain evidence="3 4">ClasGV-B</strain>
    </source>
</reference>
<feature type="coiled-coil region" evidence="1">
    <location>
        <begin position="211"/>
        <end position="341"/>
    </location>
</feature>
<gene>
    <name evidence="3" type="ORF">clas39</name>
</gene>
<evidence type="ECO:0000313" key="3">
    <source>
        <dbReference type="EMBL" id="AKS25382.1"/>
    </source>
</evidence>
<evidence type="ECO:0000313" key="4">
    <source>
        <dbReference type="Proteomes" id="UP000232791"/>
    </source>
</evidence>
<protein>
    <submittedName>
        <fullName evidence="3">Clas39</fullName>
    </submittedName>
</protein>
<evidence type="ECO:0000256" key="2">
    <source>
        <dbReference type="SAM" id="MobiDB-lite"/>
    </source>
</evidence>
<feature type="region of interest" description="Disordered" evidence="2">
    <location>
        <begin position="1011"/>
        <end position="1030"/>
    </location>
</feature>